<feature type="compositionally biased region" description="Low complexity" evidence="11">
    <location>
        <begin position="161"/>
        <end position="184"/>
    </location>
</feature>
<keyword evidence="5" id="KW-0819">tRNA processing</keyword>
<keyword evidence="8" id="KW-0255">Endonuclease</keyword>
<feature type="compositionally biased region" description="Low complexity" evidence="11">
    <location>
        <begin position="771"/>
        <end position="782"/>
    </location>
</feature>
<dbReference type="InterPro" id="IPR027794">
    <property type="entry name" value="tRNase_Z_dom"/>
</dbReference>
<dbReference type="PANTHER" id="PTHR12553">
    <property type="entry name" value="ZINC PHOSPHODIESTERASE ELAC PROTEIN 2"/>
    <property type="match status" value="1"/>
</dbReference>
<accession>A0A4P9X0H2</accession>
<dbReference type="EMBL" id="ML014305">
    <property type="protein sequence ID" value="RKO99241.1"/>
    <property type="molecule type" value="Genomic_DNA"/>
</dbReference>
<feature type="region of interest" description="Disordered" evidence="11">
    <location>
        <begin position="678"/>
        <end position="705"/>
    </location>
</feature>
<feature type="region of interest" description="Disordered" evidence="11">
    <location>
        <begin position="759"/>
        <end position="782"/>
    </location>
</feature>
<dbReference type="Pfam" id="PF13691">
    <property type="entry name" value="Lactamase_B_4"/>
    <property type="match status" value="1"/>
</dbReference>
<evidence type="ECO:0000256" key="9">
    <source>
        <dbReference type="ARBA" id="ARBA00022801"/>
    </source>
</evidence>
<feature type="domain" description="tRNase Z endonuclease" evidence="12">
    <location>
        <begin position="14"/>
        <end position="59"/>
    </location>
</feature>
<evidence type="ECO:0000256" key="10">
    <source>
        <dbReference type="ARBA" id="ARBA00022833"/>
    </source>
</evidence>
<dbReference type="OrthoDB" id="527344at2759"/>
<organism evidence="13 14">
    <name type="scientific">Caulochytrium protostelioides</name>
    <dbReference type="NCBI Taxonomy" id="1555241"/>
    <lineage>
        <taxon>Eukaryota</taxon>
        <taxon>Fungi</taxon>
        <taxon>Fungi incertae sedis</taxon>
        <taxon>Chytridiomycota</taxon>
        <taxon>Chytridiomycota incertae sedis</taxon>
        <taxon>Chytridiomycetes</taxon>
        <taxon>Caulochytriales</taxon>
        <taxon>Caulochytriaceae</taxon>
        <taxon>Caulochytrium</taxon>
    </lineage>
</organism>
<dbReference type="SUPFAM" id="SSF56281">
    <property type="entry name" value="Metallo-hydrolase/oxidoreductase"/>
    <property type="match status" value="2"/>
</dbReference>
<evidence type="ECO:0000259" key="12">
    <source>
        <dbReference type="Pfam" id="PF13691"/>
    </source>
</evidence>
<comment type="cofactor">
    <cofactor evidence="2">
        <name>Zn(2+)</name>
        <dbReference type="ChEBI" id="CHEBI:29105"/>
    </cofactor>
</comment>
<evidence type="ECO:0000256" key="1">
    <source>
        <dbReference type="ARBA" id="ARBA00000402"/>
    </source>
</evidence>
<dbReference type="PANTHER" id="PTHR12553:SF49">
    <property type="entry name" value="ZINC PHOSPHODIESTERASE ELAC PROTEIN 2"/>
    <property type="match status" value="1"/>
</dbReference>
<name>A0A4P9X0H2_9FUNG</name>
<evidence type="ECO:0000256" key="5">
    <source>
        <dbReference type="ARBA" id="ARBA00022694"/>
    </source>
</evidence>
<dbReference type="InterPro" id="IPR047151">
    <property type="entry name" value="RNZ2-like"/>
</dbReference>
<dbReference type="GO" id="GO:1990180">
    <property type="term" value="P:mitochondrial tRNA 3'-end processing"/>
    <property type="evidence" value="ECO:0007669"/>
    <property type="project" value="TreeGrafter"/>
</dbReference>
<evidence type="ECO:0000256" key="8">
    <source>
        <dbReference type="ARBA" id="ARBA00022759"/>
    </source>
</evidence>
<keyword evidence="10" id="KW-0862">Zinc</keyword>
<keyword evidence="14" id="KW-1185">Reference proteome</keyword>
<keyword evidence="9" id="KW-0378">Hydrolase</keyword>
<evidence type="ECO:0000313" key="14">
    <source>
        <dbReference type="Proteomes" id="UP000274922"/>
    </source>
</evidence>
<evidence type="ECO:0000256" key="3">
    <source>
        <dbReference type="ARBA" id="ARBA00007823"/>
    </source>
</evidence>
<keyword evidence="7" id="KW-0479">Metal-binding</keyword>
<sequence>MRYTVQLLGTGQRDAGPCLMLQFDEGRYLFNCPEGFQRLAHEHKLRLTKVQAMFLTRLAPEVVGGLMGSVMTVADAGVKHLRLLGPRGATTWLASAARFLGRAEMAFETAEWGPTAAVYRDPRVAIRPVYIARDGADPVGADDAVCRKRKACASTTRHEAAASASASPSPASATASLPSGASPTGEPTIRAGYARDRGILDHMFRATTTLTAPLLADHLQSAAALATAVADADAIAAPATDAGQNLAYAVQYAPRDLAVCYEVVGPTVPGKFDPKAARAAGVPLGPLFAQLKSGQPVTLADGRVVQPSVCMGASKPGTRILIVDVPDASYVASFVAAASCPGSPMHPRVAASPSGMASPPPPLIYHLSSYEVLQHPDYQTWMAQCSAASAQHILLNEAVQATPSVYQSTARMQTTLARIDPAIYPVLYTAAEAQQPVPAAIAALDGVRLEVPLSSVVVEPKRQWLPPVRAEDADADAAAAGLSEIPDEPRFERRLAALNAFLETWEADATHAPDPRVAGMTITALGTGAAMPSKYRNVSATLLATPRGHVLFDCGEGTHGQLFRSYGPAVMRDLAAKPFVFIVSHMHADHHLGLLSVLKQLLHHAPTTSPPLPILVVAPSAYYAWLETATSLDACLAGRLTLFRTNASATASATAPGAAATTPLRVLFVPLPDLVQASEESASPLEAPPLRDDGPPAPAMPPTDWTPYGLASLQAVRVHHPGQACALVVDVPATNGGVPVRIAYSGDCRPSPVFSRAARGAAADAPDDETAAAPSAAAPAPACGAASTVPRVDLLIHEATMDSRLQALAEAKRHATLMEAMDVGRTMHARRVLLTHFSQRYPKLVRLAETPLDVLVVPVGAAEAADAEEGPIVAPQVPFDVGIAFDHLRVPLDRFHRLGFHLNVLPHLVVFEEVQGTDPD</sequence>
<dbReference type="Proteomes" id="UP000274922">
    <property type="component" value="Unassembled WGS sequence"/>
</dbReference>
<keyword evidence="6" id="KW-0540">Nuclease</keyword>
<dbReference type="EC" id="3.1.26.11" evidence="4"/>
<comment type="catalytic activity">
    <reaction evidence="1">
        <text>Endonucleolytic cleavage of RNA, removing extra 3' nucleotides from tRNA precursor, generating 3' termini of tRNAs. A 3'-hydroxy group is left at the tRNA terminus and a 5'-phosphoryl group is left at the trailer molecule.</text>
        <dbReference type="EC" id="3.1.26.11"/>
    </reaction>
</comment>
<protein>
    <recommendedName>
        <fullName evidence="4">ribonuclease Z</fullName>
        <ecNumber evidence="4">3.1.26.11</ecNumber>
    </recommendedName>
</protein>
<dbReference type="STRING" id="1555241.A0A4P9X0H2"/>
<dbReference type="GO" id="GO:0046872">
    <property type="term" value="F:metal ion binding"/>
    <property type="evidence" value="ECO:0007669"/>
    <property type="project" value="UniProtKB-KW"/>
</dbReference>
<evidence type="ECO:0000256" key="6">
    <source>
        <dbReference type="ARBA" id="ARBA00022722"/>
    </source>
</evidence>
<evidence type="ECO:0000256" key="7">
    <source>
        <dbReference type="ARBA" id="ARBA00022723"/>
    </source>
</evidence>
<evidence type="ECO:0000256" key="2">
    <source>
        <dbReference type="ARBA" id="ARBA00001947"/>
    </source>
</evidence>
<evidence type="ECO:0000256" key="4">
    <source>
        <dbReference type="ARBA" id="ARBA00012477"/>
    </source>
</evidence>
<dbReference type="Gene3D" id="3.60.15.10">
    <property type="entry name" value="Ribonuclease Z/Hydroxyacylglutathione hydrolase-like"/>
    <property type="match status" value="2"/>
</dbReference>
<dbReference type="GO" id="GO:0005739">
    <property type="term" value="C:mitochondrion"/>
    <property type="evidence" value="ECO:0007669"/>
    <property type="project" value="TreeGrafter"/>
</dbReference>
<gene>
    <name evidence="13" type="ORF">CXG81DRAFT_27991</name>
</gene>
<evidence type="ECO:0000256" key="11">
    <source>
        <dbReference type="SAM" id="MobiDB-lite"/>
    </source>
</evidence>
<evidence type="ECO:0000313" key="13">
    <source>
        <dbReference type="EMBL" id="RKO99241.1"/>
    </source>
</evidence>
<feature type="region of interest" description="Disordered" evidence="11">
    <location>
        <begin position="159"/>
        <end position="188"/>
    </location>
</feature>
<dbReference type="GO" id="GO:0042781">
    <property type="term" value="F:3'-tRNA processing endoribonuclease activity"/>
    <property type="evidence" value="ECO:0007669"/>
    <property type="project" value="UniProtKB-EC"/>
</dbReference>
<reference evidence="14" key="1">
    <citation type="journal article" date="2018" name="Nat. Microbiol.">
        <title>Leveraging single-cell genomics to expand the fungal tree of life.</title>
        <authorList>
            <person name="Ahrendt S.R."/>
            <person name="Quandt C.A."/>
            <person name="Ciobanu D."/>
            <person name="Clum A."/>
            <person name="Salamov A."/>
            <person name="Andreopoulos B."/>
            <person name="Cheng J.F."/>
            <person name="Woyke T."/>
            <person name="Pelin A."/>
            <person name="Henrissat B."/>
            <person name="Reynolds N.K."/>
            <person name="Benny G.L."/>
            <person name="Smith M.E."/>
            <person name="James T.Y."/>
            <person name="Grigoriev I.V."/>
        </authorList>
    </citation>
    <scope>NUCLEOTIDE SEQUENCE [LARGE SCALE GENOMIC DNA]</scope>
    <source>
        <strain evidence="14">ATCC 52028</strain>
    </source>
</reference>
<dbReference type="InterPro" id="IPR036866">
    <property type="entry name" value="RibonucZ/Hydroxyglut_hydro"/>
</dbReference>
<dbReference type="AlphaFoldDB" id="A0A4P9X0H2"/>
<comment type="similarity">
    <text evidence="3">Belongs to the RNase Z family.</text>
</comment>
<proteinExistence type="inferred from homology"/>